<keyword evidence="1" id="KW-1133">Transmembrane helix</keyword>
<keyword evidence="1" id="KW-0812">Transmembrane</keyword>
<protein>
    <submittedName>
        <fullName evidence="2">Uncharacterized protein</fullName>
    </submittedName>
</protein>
<sequence length="77" mass="8593">MKLSRLWQPRNPAFWLMVALNVLSSVLAWILRTYPLVPLAMIVVAGFALVNAWLGIRLAVDLMRATPSESDQTSGVR</sequence>
<comment type="caution">
    <text evidence="2">The sequence shown here is derived from an EMBL/GenBank/DDBJ whole genome shotgun (WGS) entry which is preliminary data.</text>
</comment>
<accession>A0A235EWI0</accession>
<evidence type="ECO:0000313" key="2">
    <source>
        <dbReference type="EMBL" id="OYD53123.1"/>
    </source>
</evidence>
<feature type="transmembrane region" description="Helical" evidence="1">
    <location>
        <begin position="12"/>
        <end position="31"/>
    </location>
</feature>
<keyword evidence="3" id="KW-1185">Reference proteome</keyword>
<reference evidence="2 3" key="1">
    <citation type="submission" date="2017-07" db="EMBL/GenBank/DDBJ databases">
        <title>Thauera sp. KNDSS-Mac4 genome sequence and assembly.</title>
        <authorList>
            <person name="Mayilraj S."/>
        </authorList>
    </citation>
    <scope>NUCLEOTIDE SEQUENCE [LARGE SCALE GENOMIC DNA]</scope>
    <source>
        <strain evidence="2 3">KNDSS-Mac4</strain>
    </source>
</reference>
<dbReference type="RefSeq" id="WP_094268868.1">
    <property type="nucleotide sequence ID" value="NZ_JAQVFK010000049.1"/>
</dbReference>
<gene>
    <name evidence="2" type="ORF">CGK74_12895</name>
</gene>
<dbReference type="OrthoDB" id="8527676at2"/>
<dbReference type="Proteomes" id="UP000215181">
    <property type="component" value="Unassembled WGS sequence"/>
</dbReference>
<dbReference type="AlphaFoldDB" id="A0A235EWI0"/>
<evidence type="ECO:0000256" key="1">
    <source>
        <dbReference type="SAM" id="Phobius"/>
    </source>
</evidence>
<feature type="transmembrane region" description="Helical" evidence="1">
    <location>
        <begin position="37"/>
        <end position="56"/>
    </location>
</feature>
<organism evidence="2 3">
    <name type="scientific">Thauera propionica</name>
    <dbReference type="NCBI Taxonomy" id="2019431"/>
    <lineage>
        <taxon>Bacteria</taxon>
        <taxon>Pseudomonadati</taxon>
        <taxon>Pseudomonadota</taxon>
        <taxon>Betaproteobacteria</taxon>
        <taxon>Rhodocyclales</taxon>
        <taxon>Zoogloeaceae</taxon>
        <taxon>Thauera</taxon>
    </lineage>
</organism>
<dbReference type="EMBL" id="NOIH01000015">
    <property type="protein sequence ID" value="OYD53123.1"/>
    <property type="molecule type" value="Genomic_DNA"/>
</dbReference>
<proteinExistence type="predicted"/>
<name>A0A235EWI0_9RHOO</name>
<keyword evidence="1" id="KW-0472">Membrane</keyword>
<evidence type="ECO:0000313" key="3">
    <source>
        <dbReference type="Proteomes" id="UP000215181"/>
    </source>
</evidence>